<evidence type="ECO:0000313" key="5">
    <source>
        <dbReference type="RefSeq" id="XP_032814894.1"/>
    </source>
</evidence>
<dbReference type="RefSeq" id="XP_032814894.1">
    <property type="nucleotide sequence ID" value="XM_032959003.1"/>
</dbReference>
<protein>
    <submittedName>
        <fullName evidence="5">Endophilin-B1-like</fullName>
    </submittedName>
</protein>
<dbReference type="InterPro" id="IPR027267">
    <property type="entry name" value="AH/BAR_dom_sf"/>
</dbReference>
<keyword evidence="4" id="KW-1185">Reference proteome</keyword>
<name>A0AAJ7WYI2_PETMA</name>
<dbReference type="InterPro" id="IPR004148">
    <property type="entry name" value="BAR_dom"/>
</dbReference>
<dbReference type="GO" id="GO:0005737">
    <property type="term" value="C:cytoplasm"/>
    <property type="evidence" value="ECO:0007669"/>
    <property type="project" value="InterPro"/>
</dbReference>
<evidence type="ECO:0000256" key="1">
    <source>
        <dbReference type="SAM" id="Coils"/>
    </source>
</evidence>
<evidence type="ECO:0000313" key="4">
    <source>
        <dbReference type="Proteomes" id="UP001318040"/>
    </source>
</evidence>
<evidence type="ECO:0000259" key="3">
    <source>
        <dbReference type="PROSITE" id="PS51021"/>
    </source>
</evidence>
<sequence length="303" mass="33724">MEQAQQGVKSMANDAMNFFNRVIQMAGETVGQAEKTELDASFLKLFGDVDITRNWTDKLIKQVEVVIQPNPSARVQEFFTGFLDMPPNPRQTDTEILGQSFVDAGQELGPGTNYGAALTKAGETHKQLGTSEKEYIHVVSKDFLGPLHKFLDNDVAIIARERKALEAKRLDLDTLRSKLKRCTDEEEKQKLEAETRQAQAQFDHQAETTKILLEGLKSTHVSHLACLHHYVDAKAKYHEDCLQKLKTLQQDLGKKPDPPKVGDPPKNTYAPKNVDPPKSTASPKVVVPPKAEDDAELSLIDGL</sequence>
<dbReference type="Proteomes" id="UP001318040">
    <property type="component" value="Chromosome 22"/>
</dbReference>
<feature type="region of interest" description="Disordered" evidence="2">
    <location>
        <begin position="250"/>
        <end position="303"/>
    </location>
</feature>
<gene>
    <name evidence="5" type="primary">LOC116944989</name>
</gene>
<dbReference type="PROSITE" id="PS51021">
    <property type="entry name" value="BAR"/>
    <property type="match status" value="1"/>
</dbReference>
<dbReference type="SMART" id="SM00721">
    <property type="entry name" value="BAR"/>
    <property type="match status" value="1"/>
</dbReference>
<evidence type="ECO:0000256" key="2">
    <source>
        <dbReference type="SAM" id="MobiDB-lite"/>
    </source>
</evidence>
<dbReference type="SUPFAM" id="SSF103657">
    <property type="entry name" value="BAR/IMD domain-like"/>
    <property type="match status" value="1"/>
</dbReference>
<proteinExistence type="predicted"/>
<organism evidence="4 5">
    <name type="scientific">Petromyzon marinus</name>
    <name type="common">Sea lamprey</name>
    <dbReference type="NCBI Taxonomy" id="7757"/>
    <lineage>
        <taxon>Eukaryota</taxon>
        <taxon>Metazoa</taxon>
        <taxon>Chordata</taxon>
        <taxon>Craniata</taxon>
        <taxon>Vertebrata</taxon>
        <taxon>Cyclostomata</taxon>
        <taxon>Hyperoartia</taxon>
        <taxon>Petromyzontiformes</taxon>
        <taxon>Petromyzontidae</taxon>
        <taxon>Petromyzon</taxon>
    </lineage>
</organism>
<keyword evidence="1" id="KW-0175">Coiled coil</keyword>
<dbReference type="AlphaFoldDB" id="A0AAJ7WYI2"/>
<accession>A0AAJ7WYI2</accession>
<feature type="domain" description="BAR" evidence="3">
    <location>
        <begin position="27"/>
        <end position="261"/>
    </location>
</feature>
<reference evidence="5" key="1">
    <citation type="submission" date="2025-08" db="UniProtKB">
        <authorList>
            <consortium name="RefSeq"/>
        </authorList>
    </citation>
    <scope>IDENTIFICATION</scope>
    <source>
        <tissue evidence="5">Sperm</tissue>
    </source>
</reference>
<dbReference type="Gene3D" id="1.20.1270.60">
    <property type="entry name" value="Arfaptin homology (AH) domain/BAR domain"/>
    <property type="match status" value="1"/>
</dbReference>
<feature type="coiled-coil region" evidence="1">
    <location>
        <begin position="158"/>
        <end position="208"/>
    </location>
</feature>
<dbReference type="KEGG" id="pmrn:116944989"/>
<dbReference type="Pfam" id="PF03114">
    <property type="entry name" value="BAR"/>
    <property type="match status" value="1"/>
</dbReference>